<dbReference type="PANTHER" id="PTHR22916">
    <property type="entry name" value="GLYCOSYLTRANSFERASE"/>
    <property type="match status" value="1"/>
</dbReference>
<keyword evidence="2" id="KW-0808">Transferase</keyword>
<dbReference type="Gene3D" id="3.90.550.10">
    <property type="entry name" value="Spore Coat Polysaccharide Biosynthesis Protein SpsA, Chain A"/>
    <property type="match status" value="1"/>
</dbReference>
<proteinExistence type="predicted"/>
<dbReference type="Pfam" id="PF00535">
    <property type="entry name" value="Glycos_transf_2"/>
    <property type="match status" value="1"/>
</dbReference>
<evidence type="ECO:0000259" key="1">
    <source>
        <dbReference type="Pfam" id="PF00535"/>
    </source>
</evidence>
<dbReference type="RefSeq" id="WP_149967901.1">
    <property type="nucleotide sequence ID" value="NZ_JAHYNU010000029.1"/>
</dbReference>
<dbReference type="Proteomes" id="UP000323717">
    <property type="component" value="Unassembled WGS sequence"/>
</dbReference>
<protein>
    <submittedName>
        <fullName evidence="2">Glycosyltransferase family 2 protein</fullName>
    </submittedName>
</protein>
<reference evidence="2 3" key="1">
    <citation type="journal article" date="2019" name="Nat. Med.">
        <title>A library of human gut bacterial isolates paired with longitudinal multiomics data enables mechanistic microbiome research.</title>
        <authorList>
            <person name="Poyet M."/>
            <person name="Groussin M."/>
            <person name="Gibbons S.M."/>
            <person name="Avila-Pacheco J."/>
            <person name="Jiang X."/>
            <person name="Kearney S.M."/>
            <person name="Perrotta A.R."/>
            <person name="Berdy B."/>
            <person name="Zhao S."/>
            <person name="Lieberman T.D."/>
            <person name="Swanson P.K."/>
            <person name="Smith M."/>
            <person name="Roesemann S."/>
            <person name="Alexander J.E."/>
            <person name="Rich S.A."/>
            <person name="Livny J."/>
            <person name="Vlamakis H."/>
            <person name="Clish C."/>
            <person name="Bullock K."/>
            <person name="Deik A."/>
            <person name="Scott J."/>
            <person name="Pierce K.A."/>
            <person name="Xavier R.J."/>
            <person name="Alm E.J."/>
        </authorList>
    </citation>
    <scope>NUCLEOTIDE SEQUENCE [LARGE SCALE GENOMIC DNA]</scope>
    <source>
        <strain evidence="2 3">BIOML-A163</strain>
    </source>
</reference>
<evidence type="ECO:0000313" key="3">
    <source>
        <dbReference type="Proteomes" id="UP000323717"/>
    </source>
</evidence>
<dbReference type="InterPro" id="IPR029044">
    <property type="entry name" value="Nucleotide-diphossugar_trans"/>
</dbReference>
<evidence type="ECO:0000313" key="2">
    <source>
        <dbReference type="EMBL" id="KAA3953172.1"/>
    </source>
</evidence>
<dbReference type="EMBL" id="VWLE01000062">
    <property type="protein sequence ID" value="KAA3953172.1"/>
    <property type="molecule type" value="Genomic_DNA"/>
</dbReference>
<organism evidence="2 3">
    <name type="scientific">Bacteroides ovatus</name>
    <dbReference type="NCBI Taxonomy" id="28116"/>
    <lineage>
        <taxon>Bacteria</taxon>
        <taxon>Pseudomonadati</taxon>
        <taxon>Bacteroidota</taxon>
        <taxon>Bacteroidia</taxon>
        <taxon>Bacteroidales</taxon>
        <taxon>Bacteroidaceae</taxon>
        <taxon>Bacteroides</taxon>
    </lineage>
</organism>
<dbReference type="CDD" id="cd00761">
    <property type="entry name" value="Glyco_tranf_GTA_type"/>
    <property type="match status" value="1"/>
</dbReference>
<accession>A0A5M5C697</accession>
<dbReference type="InterPro" id="IPR001173">
    <property type="entry name" value="Glyco_trans_2-like"/>
</dbReference>
<feature type="domain" description="Glycosyltransferase 2-like" evidence="1">
    <location>
        <begin position="6"/>
        <end position="130"/>
    </location>
</feature>
<dbReference type="SUPFAM" id="SSF53448">
    <property type="entry name" value="Nucleotide-diphospho-sugar transferases"/>
    <property type="match status" value="1"/>
</dbReference>
<name>A0A5M5C697_BACOV</name>
<dbReference type="AlphaFoldDB" id="A0A5M5C697"/>
<dbReference type="GO" id="GO:0016758">
    <property type="term" value="F:hexosyltransferase activity"/>
    <property type="evidence" value="ECO:0007669"/>
    <property type="project" value="UniProtKB-ARBA"/>
</dbReference>
<sequence>MMKTVSVIIPFYSHIDWLYEAIESVLAQSYPIHEIILVNDGSKEDMTEFLKKYGDKIQYIYQENAGPATARNNGIKRATGDYIAFEDSDDIWLPTKIEKQIAFMEETSAKWSHVGFYYWWPETGKQVLVDSSRDYDDIFLQRHISTKIATPAVILDRSIYEEGEFFFPDKIRNGEDDQLYTKLSKHYRIALVQEPLLKVRMRGTNSQNHTIERFHLRVQNYNNWKADGEQLTLMIHVIYGFYTFYTKLFGKKSNIVKDFFAKCCWTIPYALERVYVRYLFKHTSKDENFIRRYNIMSNNCKS</sequence>
<gene>
    <name evidence="2" type="ORF">F3D71_06765</name>
</gene>
<dbReference type="PANTHER" id="PTHR22916:SF3">
    <property type="entry name" value="UDP-GLCNAC:BETAGAL BETA-1,3-N-ACETYLGLUCOSAMINYLTRANSFERASE-LIKE PROTEIN 1"/>
    <property type="match status" value="1"/>
</dbReference>
<comment type="caution">
    <text evidence="2">The sequence shown here is derived from an EMBL/GenBank/DDBJ whole genome shotgun (WGS) entry which is preliminary data.</text>
</comment>